<sequence length="194" mass="21937">MIANLLRTETAEKHKTLESLMFVNEIMNNSLSIEQYKKLLTINYIIHQKLENTLANMLDAAIAEQLEMKSRLKLTALEEDLKYWNIDSLTLPGLDFELFVPEKNTAEVLGALYVLEGATLGGNVIKRHILANPNFKDQEGGLNYYGVYGDELSAKWKIFVSVINQAVAEADYKHCINSANLTFNNLINLSKQLN</sequence>
<proteinExistence type="predicted"/>
<dbReference type="OrthoDB" id="114943at2"/>
<dbReference type="EMBL" id="LMZQ01000028">
    <property type="protein sequence ID" value="KRT13916.1"/>
    <property type="molecule type" value="Genomic_DNA"/>
</dbReference>
<dbReference type="Proteomes" id="UP000051950">
    <property type="component" value="Unassembled WGS sequence"/>
</dbReference>
<dbReference type="SUPFAM" id="SSF48613">
    <property type="entry name" value="Heme oxygenase-like"/>
    <property type="match status" value="1"/>
</dbReference>
<name>A0A0T5VJ45_9SPHI</name>
<dbReference type="STRING" id="687842.ASU31_21910"/>
<dbReference type="Gene3D" id="1.20.910.10">
    <property type="entry name" value="Heme oxygenase-like"/>
    <property type="match status" value="1"/>
</dbReference>
<accession>A0A0T5VJ45</accession>
<dbReference type="AlphaFoldDB" id="A0A0T5VJ45"/>
<reference evidence="1 2" key="1">
    <citation type="submission" date="2015-11" db="EMBL/GenBank/DDBJ databases">
        <title>Sequence of Pedobacter ginsenosidimutans.</title>
        <authorList>
            <person name="Carson E."/>
            <person name="Keyser V."/>
            <person name="Newman J."/>
            <person name="Miller J."/>
        </authorList>
    </citation>
    <scope>NUCLEOTIDE SEQUENCE [LARGE SCALE GENOMIC DNA]</scope>
    <source>
        <strain evidence="1 2">KACC 14530</strain>
    </source>
</reference>
<dbReference type="RefSeq" id="WP_057934391.1">
    <property type="nucleotide sequence ID" value="NZ_LMZQ01000028.1"/>
</dbReference>
<dbReference type="GO" id="GO:0004392">
    <property type="term" value="F:heme oxygenase (decyclizing) activity"/>
    <property type="evidence" value="ECO:0007669"/>
    <property type="project" value="InterPro"/>
</dbReference>
<organism evidence="1 2">
    <name type="scientific">Pedobacter ginsenosidimutans</name>
    <dbReference type="NCBI Taxonomy" id="687842"/>
    <lineage>
        <taxon>Bacteria</taxon>
        <taxon>Pseudomonadati</taxon>
        <taxon>Bacteroidota</taxon>
        <taxon>Sphingobacteriia</taxon>
        <taxon>Sphingobacteriales</taxon>
        <taxon>Sphingobacteriaceae</taxon>
        <taxon>Pedobacter</taxon>
    </lineage>
</organism>
<protein>
    <recommendedName>
        <fullName evidence="3">Heme oxygenase</fullName>
    </recommendedName>
</protein>
<evidence type="ECO:0000313" key="1">
    <source>
        <dbReference type="EMBL" id="KRT13916.1"/>
    </source>
</evidence>
<gene>
    <name evidence="1" type="ORF">ASU31_21910</name>
</gene>
<evidence type="ECO:0000313" key="2">
    <source>
        <dbReference type="Proteomes" id="UP000051950"/>
    </source>
</evidence>
<dbReference type="InterPro" id="IPR016053">
    <property type="entry name" value="Haem_Oase-like"/>
</dbReference>
<dbReference type="CDD" id="cd19166">
    <property type="entry name" value="HemeO-bac"/>
    <property type="match status" value="1"/>
</dbReference>
<dbReference type="GO" id="GO:0006788">
    <property type="term" value="P:heme oxidation"/>
    <property type="evidence" value="ECO:0007669"/>
    <property type="project" value="InterPro"/>
</dbReference>
<dbReference type="Pfam" id="PF01126">
    <property type="entry name" value="Heme_oxygenase"/>
    <property type="match status" value="1"/>
</dbReference>
<dbReference type="InterPro" id="IPR016084">
    <property type="entry name" value="Haem_Oase-like_multi-hlx"/>
</dbReference>
<comment type="caution">
    <text evidence="1">The sequence shown here is derived from an EMBL/GenBank/DDBJ whole genome shotgun (WGS) entry which is preliminary data.</text>
</comment>
<evidence type="ECO:0008006" key="3">
    <source>
        <dbReference type="Google" id="ProtNLM"/>
    </source>
</evidence>
<keyword evidence="2" id="KW-1185">Reference proteome</keyword>